<evidence type="ECO:0000313" key="4">
    <source>
        <dbReference type="Proteomes" id="UP000284002"/>
    </source>
</evidence>
<organism evidence="3 4">
    <name type="scientific">Pseudomonas frederiksbergensis</name>
    <dbReference type="NCBI Taxonomy" id="104087"/>
    <lineage>
        <taxon>Bacteria</taxon>
        <taxon>Pseudomonadati</taxon>
        <taxon>Pseudomonadota</taxon>
        <taxon>Gammaproteobacteria</taxon>
        <taxon>Pseudomonadales</taxon>
        <taxon>Pseudomonadaceae</taxon>
        <taxon>Pseudomonas</taxon>
    </lineage>
</organism>
<dbReference type="EMBL" id="MOBM01000017">
    <property type="protein sequence ID" value="RON15582.1"/>
    <property type="molecule type" value="Genomic_DNA"/>
</dbReference>
<reference evidence="3 4" key="1">
    <citation type="submission" date="2016-10" db="EMBL/GenBank/DDBJ databases">
        <title>Comparative genome analysis of multiple Pseudomonas spp. focuses on biocontrol and plant growth promoting traits.</title>
        <authorList>
            <person name="Tao X.-Y."/>
            <person name="Taylor C.G."/>
        </authorList>
    </citation>
    <scope>NUCLEOTIDE SEQUENCE [LARGE SCALE GENOMIC DNA]</scope>
    <source>
        <strain evidence="3 4">36C6</strain>
    </source>
</reference>
<dbReference type="PANTHER" id="PTHR11487">
    <property type="entry name" value="THIOESTERASE"/>
    <property type="match status" value="1"/>
</dbReference>
<dbReference type="InterPro" id="IPR012223">
    <property type="entry name" value="TEII"/>
</dbReference>
<name>A0A423HQW7_9PSED</name>
<proteinExistence type="inferred from homology"/>
<comment type="similarity">
    <text evidence="1">Belongs to the thioesterase family.</text>
</comment>
<dbReference type="GO" id="GO:0008610">
    <property type="term" value="P:lipid biosynthetic process"/>
    <property type="evidence" value="ECO:0007669"/>
    <property type="project" value="TreeGrafter"/>
</dbReference>
<evidence type="ECO:0000313" key="3">
    <source>
        <dbReference type="EMBL" id="RON15582.1"/>
    </source>
</evidence>
<dbReference type="InterPro" id="IPR029058">
    <property type="entry name" value="AB_hydrolase_fold"/>
</dbReference>
<gene>
    <name evidence="3" type="ORF">BK662_12610</name>
</gene>
<dbReference type="AlphaFoldDB" id="A0A423HQW7"/>
<accession>A0A423HQW7</accession>
<sequence>MGALLAFETLKALKRKKRKLPTLLVVSGRNAPGYQTDWGLRVAGLDDEKLFEELKSVGGAPRGLSFAMAQQFLTIIRKDQKIVHQYSPDDEKVDVPILVLAGKDDVMTNTEALLQWQDFTSSKVELNFMDGEHYFIYDQAEAVANLINEFKE</sequence>
<dbReference type="PANTHER" id="PTHR11487:SF0">
    <property type="entry name" value="S-ACYL FATTY ACID SYNTHASE THIOESTERASE, MEDIUM CHAIN"/>
    <property type="match status" value="1"/>
</dbReference>
<dbReference type="SUPFAM" id="SSF53474">
    <property type="entry name" value="alpha/beta-Hydrolases"/>
    <property type="match status" value="1"/>
</dbReference>
<dbReference type="Pfam" id="PF00975">
    <property type="entry name" value="Thioesterase"/>
    <property type="match status" value="1"/>
</dbReference>
<feature type="domain" description="Thioesterase" evidence="2">
    <location>
        <begin position="1"/>
        <end position="149"/>
    </location>
</feature>
<dbReference type="Gene3D" id="3.40.50.1820">
    <property type="entry name" value="alpha/beta hydrolase"/>
    <property type="match status" value="1"/>
</dbReference>
<protein>
    <recommendedName>
        <fullName evidence="2">Thioesterase domain-containing protein</fullName>
    </recommendedName>
</protein>
<evidence type="ECO:0000256" key="1">
    <source>
        <dbReference type="ARBA" id="ARBA00007169"/>
    </source>
</evidence>
<comment type="caution">
    <text evidence="3">The sequence shown here is derived from an EMBL/GenBank/DDBJ whole genome shotgun (WGS) entry which is preliminary data.</text>
</comment>
<dbReference type="Proteomes" id="UP000284002">
    <property type="component" value="Unassembled WGS sequence"/>
</dbReference>
<evidence type="ECO:0000259" key="2">
    <source>
        <dbReference type="Pfam" id="PF00975"/>
    </source>
</evidence>
<dbReference type="InterPro" id="IPR001031">
    <property type="entry name" value="Thioesterase"/>
</dbReference>